<reference evidence="5 6" key="1">
    <citation type="submission" date="2019-03" db="EMBL/GenBank/DDBJ databases">
        <title>Genomic Encyclopedia of Type Strains, Phase III (KMG-III): the genomes of soil and plant-associated and newly described type strains.</title>
        <authorList>
            <person name="Whitman W."/>
        </authorList>
    </citation>
    <scope>NUCLEOTIDE SEQUENCE [LARGE SCALE GENOMIC DNA]</scope>
    <source>
        <strain evidence="5 6">CGMCC 1.7660</strain>
    </source>
</reference>
<protein>
    <submittedName>
        <fullName evidence="5">Response regulator receiver domain-containing protein</fullName>
    </submittedName>
</protein>
<dbReference type="Proteomes" id="UP000295783">
    <property type="component" value="Unassembled WGS sequence"/>
</dbReference>
<dbReference type="AlphaFoldDB" id="A0A4V3DEL5"/>
<dbReference type="PROSITE" id="PS50110">
    <property type="entry name" value="RESPONSE_REGULATORY"/>
    <property type="match status" value="1"/>
</dbReference>
<evidence type="ECO:0000259" key="4">
    <source>
        <dbReference type="PROSITE" id="PS50110"/>
    </source>
</evidence>
<dbReference type="Gene3D" id="3.40.50.2300">
    <property type="match status" value="1"/>
</dbReference>
<sequence length="177" mass="19527">MATRKLEPQEAYDFSAVSVLIVDDSDHMLHLVQRLLFAMRIKNVRLAADAAAAFALMKAAPPDLIILDWNMIPLDGIDFIRLVRRGIDSPCPEVPILMLTAHTEAHRVLTARDAGVSWVLAKPVSFKSLYGALVRVVEDDRPFVRSEAYVGPERRGKKAAPIAGERRGKGSGKGKTR</sequence>
<dbReference type="GO" id="GO:0000160">
    <property type="term" value="P:phosphorelay signal transduction system"/>
    <property type="evidence" value="ECO:0007669"/>
    <property type="project" value="InterPro"/>
</dbReference>
<organism evidence="5 6">
    <name type="scientific">Dongia mobilis</name>
    <dbReference type="NCBI Taxonomy" id="578943"/>
    <lineage>
        <taxon>Bacteria</taxon>
        <taxon>Pseudomonadati</taxon>
        <taxon>Pseudomonadota</taxon>
        <taxon>Alphaproteobacteria</taxon>
        <taxon>Rhodospirillales</taxon>
        <taxon>Dongiaceae</taxon>
        <taxon>Dongia</taxon>
    </lineage>
</organism>
<dbReference type="OrthoDB" id="9786548at2"/>
<gene>
    <name evidence="5" type="ORF">A8950_1980</name>
</gene>
<comment type="caution">
    <text evidence="5">The sequence shown here is derived from an EMBL/GenBank/DDBJ whole genome shotgun (WGS) entry which is preliminary data.</text>
</comment>
<name>A0A4V3DEL5_9PROT</name>
<feature type="domain" description="Response regulatory" evidence="4">
    <location>
        <begin position="18"/>
        <end position="137"/>
    </location>
</feature>
<dbReference type="PANTHER" id="PTHR44591">
    <property type="entry name" value="STRESS RESPONSE REGULATOR PROTEIN 1"/>
    <property type="match status" value="1"/>
</dbReference>
<dbReference type="Pfam" id="PF00072">
    <property type="entry name" value="Response_reg"/>
    <property type="match status" value="1"/>
</dbReference>
<evidence type="ECO:0000256" key="3">
    <source>
        <dbReference type="SAM" id="MobiDB-lite"/>
    </source>
</evidence>
<dbReference type="InterPro" id="IPR011006">
    <property type="entry name" value="CheY-like_superfamily"/>
</dbReference>
<dbReference type="PANTHER" id="PTHR44591:SF3">
    <property type="entry name" value="RESPONSE REGULATORY DOMAIN-CONTAINING PROTEIN"/>
    <property type="match status" value="1"/>
</dbReference>
<evidence type="ECO:0000256" key="1">
    <source>
        <dbReference type="ARBA" id="ARBA00022553"/>
    </source>
</evidence>
<proteinExistence type="predicted"/>
<evidence type="ECO:0000256" key="2">
    <source>
        <dbReference type="PROSITE-ProRule" id="PRU00169"/>
    </source>
</evidence>
<dbReference type="InterPro" id="IPR050595">
    <property type="entry name" value="Bact_response_regulator"/>
</dbReference>
<accession>A0A4V3DEL5</accession>
<dbReference type="SMART" id="SM00448">
    <property type="entry name" value="REC"/>
    <property type="match status" value="1"/>
</dbReference>
<dbReference type="EMBL" id="SNYW01000008">
    <property type="protein sequence ID" value="TDQ82158.1"/>
    <property type="molecule type" value="Genomic_DNA"/>
</dbReference>
<keyword evidence="6" id="KW-1185">Reference proteome</keyword>
<feature type="region of interest" description="Disordered" evidence="3">
    <location>
        <begin position="150"/>
        <end position="177"/>
    </location>
</feature>
<evidence type="ECO:0000313" key="5">
    <source>
        <dbReference type="EMBL" id="TDQ82158.1"/>
    </source>
</evidence>
<feature type="modified residue" description="4-aspartylphosphate" evidence="2">
    <location>
        <position position="68"/>
    </location>
</feature>
<evidence type="ECO:0000313" key="6">
    <source>
        <dbReference type="Proteomes" id="UP000295783"/>
    </source>
</evidence>
<dbReference type="InterPro" id="IPR001789">
    <property type="entry name" value="Sig_transdc_resp-reg_receiver"/>
</dbReference>
<dbReference type="SUPFAM" id="SSF52172">
    <property type="entry name" value="CheY-like"/>
    <property type="match status" value="1"/>
</dbReference>
<keyword evidence="1 2" id="KW-0597">Phosphoprotein</keyword>
<dbReference type="RefSeq" id="WP_133613462.1">
    <property type="nucleotide sequence ID" value="NZ_SNYW01000008.1"/>
</dbReference>